<feature type="domain" description="Helicase ATP-binding" evidence="11">
    <location>
        <begin position="37"/>
        <end position="208"/>
    </location>
</feature>
<comment type="catalytic activity">
    <reaction evidence="8">
        <text>ATP + H2O = ADP + phosphate + H(+)</text>
        <dbReference type="Rhea" id="RHEA:13065"/>
        <dbReference type="ChEBI" id="CHEBI:15377"/>
        <dbReference type="ChEBI" id="CHEBI:15378"/>
        <dbReference type="ChEBI" id="CHEBI:30616"/>
        <dbReference type="ChEBI" id="CHEBI:43474"/>
        <dbReference type="ChEBI" id="CHEBI:456216"/>
        <dbReference type="EC" id="3.6.4.13"/>
    </reaction>
</comment>
<evidence type="ECO:0000256" key="7">
    <source>
        <dbReference type="ARBA" id="ARBA00023016"/>
    </source>
</evidence>
<dbReference type="InterPro" id="IPR012677">
    <property type="entry name" value="Nucleotide-bd_a/b_plait_sf"/>
</dbReference>
<gene>
    <name evidence="8" type="primary">deaD</name>
    <name evidence="8" type="synonym">csdA</name>
    <name evidence="14" type="ORF">SJ2017_0485</name>
</gene>
<proteinExistence type="inferred from homology"/>
<evidence type="ECO:0000259" key="11">
    <source>
        <dbReference type="PROSITE" id="PS51192"/>
    </source>
</evidence>
<evidence type="ECO:0000256" key="10">
    <source>
        <dbReference type="SAM" id="MobiDB-lite"/>
    </source>
</evidence>
<keyword evidence="2 8" id="KW-0547">Nucleotide-binding</keyword>
<dbReference type="Gene3D" id="3.30.70.330">
    <property type="match status" value="1"/>
</dbReference>
<dbReference type="PANTHER" id="PTHR47963">
    <property type="entry name" value="DEAD-BOX ATP-DEPENDENT RNA HELICASE 47, MITOCHONDRIAL"/>
    <property type="match status" value="1"/>
</dbReference>
<keyword evidence="4 8" id="KW-0347">Helicase</keyword>
<dbReference type="InterPro" id="IPR050547">
    <property type="entry name" value="DEAD_box_RNA_helicases"/>
</dbReference>
<keyword evidence="15" id="KW-1185">Reference proteome</keyword>
<feature type="domain" description="Helicase C-terminal" evidence="12">
    <location>
        <begin position="232"/>
        <end position="379"/>
    </location>
</feature>
<dbReference type="CDD" id="cd00268">
    <property type="entry name" value="DEADc"/>
    <property type="match status" value="1"/>
</dbReference>
<dbReference type="HAMAP" id="MF_00964">
    <property type="entry name" value="DEAD_helicase_DeaD"/>
    <property type="match status" value="1"/>
</dbReference>
<comment type="similarity">
    <text evidence="8">Belongs to the DEAD box helicase family. DeaD/CsdA subfamily.</text>
</comment>
<feature type="compositionally biased region" description="Basic and acidic residues" evidence="10">
    <location>
        <begin position="441"/>
        <end position="465"/>
    </location>
</feature>
<organism evidence="14 15">
    <name type="scientific">Shewanella japonica</name>
    <dbReference type="NCBI Taxonomy" id="93973"/>
    <lineage>
        <taxon>Bacteria</taxon>
        <taxon>Pseudomonadati</taxon>
        <taxon>Pseudomonadota</taxon>
        <taxon>Gammaproteobacteria</taxon>
        <taxon>Alteromonadales</taxon>
        <taxon>Shewanellaceae</taxon>
        <taxon>Shewanella</taxon>
    </lineage>
</organism>
<keyword evidence="1 8" id="KW-0963">Cytoplasm</keyword>
<feature type="short sequence motif" description="Q motif" evidence="9">
    <location>
        <begin position="6"/>
        <end position="34"/>
    </location>
</feature>
<dbReference type="PROSITE" id="PS51194">
    <property type="entry name" value="HELICASE_CTER"/>
    <property type="match status" value="1"/>
</dbReference>
<feature type="region of interest" description="Disordered" evidence="10">
    <location>
        <begin position="558"/>
        <end position="604"/>
    </location>
</feature>
<dbReference type="SMART" id="SM00490">
    <property type="entry name" value="HELICc"/>
    <property type="match status" value="1"/>
</dbReference>
<evidence type="ECO:0000313" key="14">
    <source>
        <dbReference type="EMBL" id="ARD20823.1"/>
    </source>
</evidence>
<dbReference type="InterPro" id="IPR014014">
    <property type="entry name" value="RNA_helicase_DEAD_Q_motif"/>
</dbReference>
<dbReference type="PROSITE" id="PS00039">
    <property type="entry name" value="DEAD_ATP_HELICASE"/>
    <property type="match status" value="1"/>
</dbReference>
<dbReference type="Pfam" id="PF00271">
    <property type="entry name" value="Helicase_C"/>
    <property type="match status" value="1"/>
</dbReference>
<dbReference type="InterPro" id="IPR027417">
    <property type="entry name" value="P-loop_NTPase"/>
</dbReference>
<dbReference type="CDD" id="cd18787">
    <property type="entry name" value="SF2_C_DEAD"/>
    <property type="match status" value="1"/>
</dbReference>
<feature type="domain" description="DEAD-box RNA helicase Q" evidence="13">
    <location>
        <begin position="6"/>
        <end position="34"/>
    </location>
</feature>
<evidence type="ECO:0000259" key="13">
    <source>
        <dbReference type="PROSITE" id="PS51195"/>
    </source>
</evidence>
<dbReference type="InterPro" id="IPR011545">
    <property type="entry name" value="DEAD/DEAH_box_helicase_dom"/>
</dbReference>
<dbReference type="InterPro" id="IPR014001">
    <property type="entry name" value="Helicase_ATP-bd"/>
</dbReference>
<evidence type="ECO:0000256" key="3">
    <source>
        <dbReference type="ARBA" id="ARBA00022801"/>
    </source>
</evidence>
<dbReference type="PANTHER" id="PTHR47963:SF8">
    <property type="entry name" value="ATP-DEPENDENT RNA HELICASE DEAD"/>
    <property type="match status" value="1"/>
</dbReference>
<dbReference type="Gene3D" id="3.40.50.300">
    <property type="entry name" value="P-loop containing nucleotide triphosphate hydrolases"/>
    <property type="match status" value="2"/>
</dbReference>
<dbReference type="InterPro" id="IPR034415">
    <property type="entry name" value="CsdA_RRM"/>
</dbReference>
<dbReference type="SUPFAM" id="SSF52540">
    <property type="entry name" value="P-loop containing nucleoside triphosphate hydrolases"/>
    <property type="match status" value="1"/>
</dbReference>
<dbReference type="EC" id="3.6.4.13" evidence="8"/>
<keyword evidence="6 8" id="KW-0694">RNA-binding</keyword>
<dbReference type="GO" id="GO:0004386">
    <property type="term" value="F:helicase activity"/>
    <property type="evidence" value="ECO:0007669"/>
    <property type="project" value="UniProtKB-KW"/>
</dbReference>
<dbReference type="InterPro" id="IPR005580">
    <property type="entry name" value="DbpA/CsdA_RNA-bd_dom"/>
</dbReference>
<evidence type="ECO:0000259" key="12">
    <source>
        <dbReference type="PROSITE" id="PS51194"/>
    </source>
</evidence>
<dbReference type="CDD" id="cd12499">
    <property type="entry name" value="RRM_EcCsdA_like"/>
    <property type="match status" value="1"/>
</dbReference>
<dbReference type="Pfam" id="PF25399">
    <property type="entry name" value="DeaD_dimer"/>
    <property type="match status" value="1"/>
</dbReference>
<evidence type="ECO:0000256" key="5">
    <source>
        <dbReference type="ARBA" id="ARBA00022840"/>
    </source>
</evidence>
<evidence type="ECO:0000256" key="4">
    <source>
        <dbReference type="ARBA" id="ARBA00022806"/>
    </source>
</evidence>
<dbReference type="PROSITE" id="PS51192">
    <property type="entry name" value="HELICASE_ATP_BIND_1"/>
    <property type="match status" value="1"/>
</dbReference>
<evidence type="ECO:0000256" key="9">
    <source>
        <dbReference type="PROSITE-ProRule" id="PRU00552"/>
    </source>
</evidence>
<dbReference type="InterPro" id="IPR044742">
    <property type="entry name" value="DEAD/DEAH_RhlB"/>
</dbReference>
<accession>A0ABN4YDS7</accession>
<evidence type="ECO:0000256" key="2">
    <source>
        <dbReference type="ARBA" id="ARBA00022741"/>
    </source>
</evidence>
<dbReference type="PROSITE" id="PS51195">
    <property type="entry name" value="Q_MOTIF"/>
    <property type="match status" value="1"/>
</dbReference>
<keyword evidence="5 8" id="KW-0067">ATP-binding</keyword>
<comment type="subcellular location">
    <subcellularLocation>
        <location evidence="8">Cytoplasm</location>
    </subcellularLocation>
</comment>
<dbReference type="Pfam" id="PF00270">
    <property type="entry name" value="DEAD"/>
    <property type="match status" value="1"/>
</dbReference>
<dbReference type="InterPro" id="IPR057325">
    <property type="entry name" value="DeaD_dimer"/>
</dbReference>
<evidence type="ECO:0000256" key="6">
    <source>
        <dbReference type="ARBA" id="ARBA00022884"/>
    </source>
</evidence>
<dbReference type="RefSeq" id="WP_055022881.1">
    <property type="nucleotide sequence ID" value="NZ_CP020472.1"/>
</dbReference>
<dbReference type="EMBL" id="CP020472">
    <property type="protein sequence ID" value="ARD20823.1"/>
    <property type="molecule type" value="Genomic_DNA"/>
</dbReference>
<keyword evidence="7 8" id="KW-0346">Stress response</keyword>
<dbReference type="Pfam" id="PF03880">
    <property type="entry name" value="DbpA"/>
    <property type="match status" value="1"/>
</dbReference>
<protein>
    <recommendedName>
        <fullName evidence="8">ATP-dependent RNA helicase DeaD</fullName>
        <ecNumber evidence="8">3.6.4.13</ecNumber>
    </recommendedName>
    <alternativeName>
        <fullName evidence="8">Cold-shock DEAD box protein A</fullName>
    </alternativeName>
</protein>
<dbReference type="InterPro" id="IPR000629">
    <property type="entry name" value="RNA-helicase_DEAD-box_CS"/>
</dbReference>
<evidence type="ECO:0000313" key="15">
    <source>
        <dbReference type="Proteomes" id="UP000191820"/>
    </source>
</evidence>
<keyword evidence="3 8" id="KW-0378">Hydrolase</keyword>
<evidence type="ECO:0000256" key="8">
    <source>
        <dbReference type="HAMAP-Rule" id="MF_00964"/>
    </source>
</evidence>
<evidence type="ECO:0000256" key="1">
    <source>
        <dbReference type="ARBA" id="ARBA00022490"/>
    </source>
</evidence>
<dbReference type="InterPro" id="IPR001650">
    <property type="entry name" value="Helicase_C-like"/>
</dbReference>
<name>A0ABN4YDS7_9GAMM</name>
<comment type="function">
    <text evidence="8">DEAD-box RNA helicase involved in various cellular processes at low temperature, including ribosome biogenesis, mRNA degradation and translation initiation.</text>
</comment>
<dbReference type="InterPro" id="IPR028618">
    <property type="entry name" value="DEAD_helicase_DeaD"/>
</dbReference>
<feature type="region of interest" description="Disordered" evidence="10">
    <location>
        <begin position="434"/>
        <end position="480"/>
    </location>
</feature>
<sequence length="604" mass="67463">MSSDERTFRELGLSENLLRALDDLGYEKPTPIQAASIDPLMEGKDILGQAQTGTGKTGAFALPLLNSVDQKLNAPQILVLAPTRELAVQVAEAFGSYAKHMKGFHVLPIYGGQSMHQQLSALRRGPQVVVGTPGRVMDHMRRGTLKLDALKALVLDEADEMLKMGFIDDIEWVLEHKPAESQLALFSATMPEQIKRVANKHLNKPVHISIAASHTTVESIEQRFVQVSQHNKLEALVRVLEVENTEGIIIFVRTRNSCVELAEKLEARGYASSPLHGDMNQQARERAVDQLKRGKLDILIATDVAARGLDVERIGHVVNYDIPYDSEAYVHRIGRTGRAGRTGMAILFVTNREMRMLRTIERATNSRISPMKVPSPETVTERRLSRLGEQVQETINGDLDFMKNAVAELCQQLEIDTDLLAAALLQQVQAERPLQLPPIQERQRDSRDRDRDGGRDRNSRRDSRGGRPMPTSFGSAEGLKDKPDVKMCRYVIEVGRDNGVGVGNIVGAIANEANIDSQFIGQIQLFDQVTSIDLPDGMPKDVLTHLRKVRVCGKPLNIKEASDTPFPESTRSDRPRRPRNDRSRGDRNDRPRGDRRPRKPRDSE</sequence>
<reference evidence="14 15" key="1">
    <citation type="submission" date="2017-03" db="EMBL/GenBank/DDBJ databases">
        <title>Genome sequencing of Shewanella japonica KCTC 22435.</title>
        <authorList>
            <person name="Kim K.M."/>
        </authorList>
    </citation>
    <scope>NUCLEOTIDE SEQUENCE [LARGE SCALE GENOMIC DNA]</scope>
    <source>
        <strain evidence="14 15">KCTC 22435</strain>
    </source>
</reference>
<dbReference type="SMART" id="SM00487">
    <property type="entry name" value="DEXDc"/>
    <property type="match status" value="1"/>
</dbReference>
<dbReference type="Proteomes" id="UP000191820">
    <property type="component" value="Chromosome"/>
</dbReference>
<feature type="compositionally biased region" description="Basic and acidic residues" evidence="10">
    <location>
        <begin position="570"/>
        <end position="604"/>
    </location>
</feature>